<dbReference type="PANTHER" id="PTHR33221:SF5">
    <property type="entry name" value="HTH-TYPE TRANSCRIPTIONAL REGULATOR ISCR"/>
    <property type="match status" value="1"/>
</dbReference>
<dbReference type="NCBIfam" id="TIGR00738">
    <property type="entry name" value="rrf2_super"/>
    <property type="match status" value="1"/>
</dbReference>
<dbReference type="Proteomes" id="UP001242480">
    <property type="component" value="Unassembled WGS sequence"/>
</dbReference>
<keyword evidence="3" id="KW-1185">Reference proteome</keyword>
<name>A0ABU0JJH8_9HYPH</name>
<organism evidence="2 3">
    <name type="scientific">Labrys wisconsinensis</name>
    <dbReference type="NCBI Taxonomy" id="425677"/>
    <lineage>
        <taxon>Bacteria</taxon>
        <taxon>Pseudomonadati</taxon>
        <taxon>Pseudomonadota</taxon>
        <taxon>Alphaproteobacteria</taxon>
        <taxon>Hyphomicrobiales</taxon>
        <taxon>Xanthobacteraceae</taxon>
        <taxon>Labrys</taxon>
    </lineage>
</organism>
<dbReference type="InterPro" id="IPR036388">
    <property type="entry name" value="WH-like_DNA-bd_sf"/>
</dbReference>
<dbReference type="PROSITE" id="PS51197">
    <property type="entry name" value="HTH_RRF2_2"/>
    <property type="match status" value="1"/>
</dbReference>
<dbReference type="RefSeq" id="WP_307284044.1">
    <property type="nucleotide sequence ID" value="NZ_JAUSVX010000023.1"/>
</dbReference>
<evidence type="ECO:0000313" key="3">
    <source>
        <dbReference type="Proteomes" id="UP001242480"/>
    </source>
</evidence>
<gene>
    <name evidence="2" type="ORF">QO011_007471</name>
</gene>
<dbReference type="PANTHER" id="PTHR33221">
    <property type="entry name" value="WINGED HELIX-TURN-HELIX TRANSCRIPTIONAL REGULATOR, RRF2 FAMILY"/>
    <property type="match status" value="1"/>
</dbReference>
<dbReference type="Gene3D" id="1.10.10.10">
    <property type="entry name" value="Winged helix-like DNA-binding domain superfamily/Winged helix DNA-binding domain"/>
    <property type="match status" value="1"/>
</dbReference>
<sequence length="152" mass="16449">MISQKARYAFKALFALVRAGDRVVQAREIASTEQIPQSFLEQILLDLRRGGLVGSRRGKVGGHYLVKDPAEISCGQVLRLIDGPIAPLPCLSKTAYRRCDDCRDERACAVRHLFADGYAAMIGALENASLLEASRRADGTAAAETIIAGAYI</sequence>
<evidence type="ECO:0000313" key="2">
    <source>
        <dbReference type="EMBL" id="MDQ0474430.1"/>
    </source>
</evidence>
<dbReference type="Pfam" id="PF02082">
    <property type="entry name" value="Rrf2"/>
    <property type="match status" value="1"/>
</dbReference>
<proteinExistence type="predicted"/>
<keyword evidence="1" id="KW-0238">DNA-binding</keyword>
<evidence type="ECO:0000256" key="1">
    <source>
        <dbReference type="ARBA" id="ARBA00023125"/>
    </source>
</evidence>
<dbReference type="InterPro" id="IPR000944">
    <property type="entry name" value="Tscrpt_reg_Rrf2"/>
</dbReference>
<comment type="caution">
    <text evidence="2">The sequence shown here is derived from an EMBL/GenBank/DDBJ whole genome shotgun (WGS) entry which is preliminary data.</text>
</comment>
<reference evidence="2 3" key="1">
    <citation type="submission" date="2023-07" db="EMBL/GenBank/DDBJ databases">
        <title>Genomic Encyclopedia of Type Strains, Phase IV (KMG-IV): sequencing the most valuable type-strain genomes for metagenomic binning, comparative biology and taxonomic classification.</title>
        <authorList>
            <person name="Goeker M."/>
        </authorList>
    </citation>
    <scope>NUCLEOTIDE SEQUENCE [LARGE SCALE GENOMIC DNA]</scope>
    <source>
        <strain evidence="2 3">DSM 19619</strain>
    </source>
</reference>
<dbReference type="EMBL" id="JAUSVX010000023">
    <property type="protein sequence ID" value="MDQ0474430.1"/>
    <property type="molecule type" value="Genomic_DNA"/>
</dbReference>
<accession>A0ABU0JJH8</accession>
<dbReference type="InterPro" id="IPR036390">
    <property type="entry name" value="WH_DNA-bd_sf"/>
</dbReference>
<protein>
    <submittedName>
        <fullName evidence="2">Rrf2 family protein</fullName>
    </submittedName>
</protein>
<dbReference type="SUPFAM" id="SSF46785">
    <property type="entry name" value="Winged helix' DNA-binding domain"/>
    <property type="match status" value="1"/>
</dbReference>